<dbReference type="PRINTS" id="PR00502">
    <property type="entry name" value="NUDIXFAMILY"/>
</dbReference>
<proteinExistence type="inferred from homology"/>
<dbReference type="PROSITE" id="PS00893">
    <property type="entry name" value="NUDIX_BOX"/>
    <property type="match status" value="1"/>
</dbReference>
<keyword evidence="2 3" id="KW-0378">Hydrolase</keyword>
<accession>A0ABS9W268</accession>
<feature type="domain" description="Nudix hydrolase" evidence="4">
    <location>
        <begin position="14"/>
        <end position="149"/>
    </location>
</feature>
<protein>
    <submittedName>
        <fullName evidence="5">NUDIX hydrolase</fullName>
    </submittedName>
</protein>
<gene>
    <name evidence="5" type="ORF">MON41_06385</name>
</gene>
<dbReference type="SUPFAM" id="SSF55811">
    <property type="entry name" value="Nudix"/>
    <property type="match status" value="1"/>
</dbReference>
<dbReference type="PANTHER" id="PTHR43736:SF1">
    <property type="entry name" value="DIHYDRONEOPTERIN TRIPHOSPHATE DIPHOSPHATASE"/>
    <property type="match status" value="1"/>
</dbReference>
<dbReference type="PANTHER" id="PTHR43736">
    <property type="entry name" value="ADP-RIBOSE PYROPHOSPHATASE"/>
    <property type="match status" value="1"/>
</dbReference>
<evidence type="ECO:0000313" key="5">
    <source>
        <dbReference type="EMBL" id="MCI0753389.1"/>
    </source>
</evidence>
<comment type="cofactor">
    <cofactor evidence="1">
        <name>Mg(2+)</name>
        <dbReference type="ChEBI" id="CHEBI:18420"/>
    </cofactor>
</comment>
<comment type="caution">
    <text evidence="5">The sequence shown here is derived from an EMBL/GenBank/DDBJ whole genome shotgun (WGS) entry which is preliminary data.</text>
</comment>
<dbReference type="InterPro" id="IPR015797">
    <property type="entry name" value="NUDIX_hydrolase-like_dom_sf"/>
</dbReference>
<dbReference type="RefSeq" id="WP_120007602.1">
    <property type="nucleotide sequence ID" value="NZ_JALBUU010000004.1"/>
</dbReference>
<dbReference type="EMBL" id="JALBUU010000004">
    <property type="protein sequence ID" value="MCI0753389.1"/>
    <property type="molecule type" value="Genomic_DNA"/>
</dbReference>
<evidence type="ECO:0000256" key="3">
    <source>
        <dbReference type="RuleBase" id="RU003476"/>
    </source>
</evidence>
<organism evidence="5 6">
    <name type="scientific">Teichococcus vastitatis</name>
    <dbReference type="NCBI Taxonomy" id="2307076"/>
    <lineage>
        <taxon>Bacteria</taxon>
        <taxon>Pseudomonadati</taxon>
        <taxon>Pseudomonadota</taxon>
        <taxon>Alphaproteobacteria</taxon>
        <taxon>Acetobacterales</taxon>
        <taxon>Roseomonadaceae</taxon>
        <taxon>Roseomonas</taxon>
    </lineage>
</organism>
<dbReference type="CDD" id="cd04673">
    <property type="entry name" value="NUDIX_ADPRase"/>
    <property type="match status" value="1"/>
</dbReference>
<evidence type="ECO:0000256" key="2">
    <source>
        <dbReference type="ARBA" id="ARBA00022801"/>
    </source>
</evidence>
<dbReference type="Proteomes" id="UP001201985">
    <property type="component" value="Unassembled WGS sequence"/>
</dbReference>
<dbReference type="InterPro" id="IPR020084">
    <property type="entry name" value="NUDIX_hydrolase_CS"/>
</dbReference>
<comment type="similarity">
    <text evidence="3">Belongs to the Nudix hydrolase family.</text>
</comment>
<dbReference type="PROSITE" id="PS51462">
    <property type="entry name" value="NUDIX"/>
    <property type="match status" value="1"/>
</dbReference>
<evidence type="ECO:0000256" key="1">
    <source>
        <dbReference type="ARBA" id="ARBA00001946"/>
    </source>
</evidence>
<sequence length="149" mass="16301">MNSAPALSREYPDRPWIGIGVILFRGEDVLLVRRARPPRLGEWSIPGGAQHLGETVDEAARRELLEETGVTAGPLHIALAVDAISQDEEGRTRFHYTILDFAARWLAGTPRAGDDASAAAWFTPDQVAGLSLRPEVLQAIAEGRRRLPD</sequence>
<keyword evidence="6" id="KW-1185">Reference proteome</keyword>
<dbReference type="Gene3D" id="3.90.79.10">
    <property type="entry name" value="Nucleoside Triphosphate Pyrophosphohydrolase"/>
    <property type="match status" value="1"/>
</dbReference>
<dbReference type="GO" id="GO:0016787">
    <property type="term" value="F:hydrolase activity"/>
    <property type="evidence" value="ECO:0007669"/>
    <property type="project" value="UniProtKB-KW"/>
</dbReference>
<evidence type="ECO:0000259" key="4">
    <source>
        <dbReference type="PROSITE" id="PS51462"/>
    </source>
</evidence>
<name>A0ABS9W268_9PROT</name>
<evidence type="ECO:0000313" key="6">
    <source>
        <dbReference type="Proteomes" id="UP001201985"/>
    </source>
</evidence>
<reference evidence="5 6" key="1">
    <citation type="submission" date="2022-03" db="EMBL/GenBank/DDBJ databases">
        <title>Complete genome analysis of Roseomonas KG 17.1 : a prolific producer of plant growth promoters.</title>
        <authorList>
            <person name="Saadouli I."/>
            <person name="Najjari A."/>
            <person name="Mosbah A."/>
            <person name="Ouzari H.I."/>
        </authorList>
    </citation>
    <scope>NUCLEOTIDE SEQUENCE [LARGE SCALE GENOMIC DNA]</scope>
    <source>
        <strain evidence="5 6">KG17-1</strain>
    </source>
</reference>
<dbReference type="InterPro" id="IPR020476">
    <property type="entry name" value="Nudix_hydrolase"/>
</dbReference>
<dbReference type="InterPro" id="IPR000086">
    <property type="entry name" value="NUDIX_hydrolase_dom"/>
</dbReference>
<dbReference type="Pfam" id="PF00293">
    <property type="entry name" value="NUDIX"/>
    <property type="match status" value="1"/>
</dbReference>